<evidence type="ECO:0000313" key="7">
    <source>
        <dbReference type="EMBL" id="KAL1595317.1"/>
    </source>
</evidence>
<protein>
    <recommendedName>
        <fullName evidence="6">FAD-binding PCMH-type domain-containing protein</fullName>
    </recommendedName>
</protein>
<dbReference type="PROSITE" id="PS51387">
    <property type="entry name" value="FAD_PCMH"/>
    <property type="match status" value="1"/>
</dbReference>
<dbReference type="Gene3D" id="3.30.465.10">
    <property type="match status" value="1"/>
</dbReference>
<sequence>MGSQDSLPIIWKAESTTEDYERARIGRVFNHRRPKRYPVAIVEADKEEHIVEAVRLAQTKGVRISIRSGGHSWAAWSVRDDALLVDMGKYRQIELDDESGIVAVSPSTTGRQLNTALREKGLLFPGGHCPDVGLGGFLLQGGMGWVCRSWGWACQYVKAIDVVTADGRQLRCNEKENNDLFWAARGAGPGFPAIVTRFYLQTKPLPSHIRGSGYIFPKNNFKEAMNWVKSIANTFDEDTEIVCVGLYLPDYAESVTLVSFTTFKGSDADAVTALQPVEDSVPNLYLQKWFSRPTSLQQEYVQQGLANPEDHRYCCDNVYLHNESNVEDVLEEAFTTLPSRKSFTLWFSMAPTSRRPLPDMALSMHSDHYLALYTIWEDEKDDQLCESWVRNVMNKIAPHSVGQYLGDSDFQVRNTKYWGEEQGKRLMQVRKKWNPEGRICGYLDNGDQSGAEGLPNILQ</sequence>
<dbReference type="InterPro" id="IPR006094">
    <property type="entry name" value="Oxid_FAD_bind_N"/>
</dbReference>
<evidence type="ECO:0000256" key="3">
    <source>
        <dbReference type="ARBA" id="ARBA00022630"/>
    </source>
</evidence>
<dbReference type="InterPro" id="IPR016169">
    <property type="entry name" value="FAD-bd_PCMH_sub2"/>
</dbReference>
<dbReference type="Pfam" id="PF01565">
    <property type="entry name" value="FAD_binding_4"/>
    <property type="match status" value="1"/>
</dbReference>
<name>A0ABR3QU75_9PLEO</name>
<dbReference type="PANTHER" id="PTHR42973:SF39">
    <property type="entry name" value="FAD-BINDING PCMH-TYPE DOMAIN-CONTAINING PROTEIN"/>
    <property type="match status" value="1"/>
</dbReference>
<accession>A0ABR3QU75</accession>
<keyword evidence="8" id="KW-1185">Reference proteome</keyword>
<dbReference type="Gene3D" id="3.30.43.10">
    <property type="entry name" value="Uridine Diphospho-n-acetylenolpyruvylglucosamine Reductase, domain 2"/>
    <property type="match status" value="1"/>
</dbReference>
<keyword evidence="4" id="KW-0274">FAD</keyword>
<dbReference type="EMBL" id="JAKJXO020000016">
    <property type="protein sequence ID" value="KAL1595317.1"/>
    <property type="molecule type" value="Genomic_DNA"/>
</dbReference>
<keyword evidence="5" id="KW-0560">Oxidoreductase</keyword>
<comment type="caution">
    <text evidence="7">The sequence shown here is derived from an EMBL/GenBank/DDBJ whole genome shotgun (WGS) entry which is preliminary data.</text>
</comment>
<dbReference type="Gene3D" id="3.40.462.20">
    <property type="match status" value="1"/>
</dbReference>
<evidence type="ECO:0000313" key="8">
    <source>
        <dbReference type="Proteomes" id="UP001521785"/>
    </source>
</evidence>
<evidence type="ECO:0000256" key="1">
    <source>
        <dbReference type="ARBA" id="ARBA00001974"/>
    </source>
</evidence>
<keyword evidence="3" id="KW-0285">Flavoprotein</keyword>
<comment type="cofactor">
    <cofactor evidence="1">
        <name>FAD</name>
        <dbReference type="ChEBI" id="CHEBI:57692"/>
    </cofactor>
</comment>
<dbReference type="InterPro" id="IPR036318">
    <property type="entry name" value="FAD-bd_PCMH-like_sf"/>
</dbReference>
<evidence type="ECO:0000259" key="6">
    <source>
        <dbReference type="PROSITE" id="PS51387"/>
    </source>
</evidence>
<comment type="similarity">
    <text evidence="2">Belongs to the oxygen-dependent FAD-linked oxidoreductase family.</text>
</comment>
<organism evidence="7 8">
    <name type="scientific">Paraconiothyrium brasiliense</name>
    <dbReference type="NCBI Taxonomy" id="300254"/>
    <lineage>
        <taxon>Eukaryota</taxon>
        <taxon>Fungi</taxon>
        <taxon>Dikarya</taxon>
        <taxon>Ascomycota</taxon>
        <taxon>Pezizomycotina</taxon>
        <taxon>Dothideomycetes</taxon>
        <taxon>Pleosporomycetidae</taxon>
        <taxon>Pleosporales</taxon>
        <taxon>Massarineae</taxon>
        <taxon>Didymosphaeriaceae</taxon>
        <taxon>Paraconiothyrium</taxon>
    </lineage>
</organism>
<reference evidence="7 8" key="1">
    <citation type="submission" date="2024-02" db="EMBL/GenBank/DDBJ databases">
        <title>De novo assembly and annotation of 12 fungi associated with fruit tree decline syndrome in Ontario, Canada.</title>
        <authorList>
            <person name="Sulman M."/>
            <person name="Ellouze W."/>
            <person name="Ilyukhin E."/>
        </authorList>
    </citation>
    <scope>NUCLEOTIDE SEQUENCE [LARGE SCALE GENOMIC DNA]</scope>
    <source>
        <strain evidence="7 8">M42-189</strain>
    </source>
</reference>
<dbReference type="PANTHER" id="PTHR42973">
    <property type="entry name" value="BINDING OXIDOREDUCTASE, PUTATIVE (AFU_ORTHOLOGUE AFUA_1G17690)-RELATED"/>
    <property type="match status" value="1"/>
</dbReference>
<dbReference type="InterPro" id="IPR016166">
    <property type="entry name" value="FAD-bd_PCMH"/>
</dbReference>
<dbReference type="SUPFAM" id="SSF56176">
    <property type="entry name" value="FAD-binding/transporter-associated domain-like"/>
    <property type="match status" value="1"/>
</dbReference>
<evidence type="ECO:0000256" key="4">
    <source>
        <dbReference type="ARBA" id="ARBA00022827"/>
    </source>
</evidence>
<dbReference type="InterPro" id="IPR016167">
    <property type="entry name" value="FAD-bd_PCMH_sub1"/>
</dbReference>
<proteinExistence type="inferred from homology"/>
<dbReference type="Proteomes" id="UP001521785">
    <property type="component" value="Unassembled WGS sequence"/>
</dbReference>
<evidence type="ECO:0000256" key="5">
    <source>
        <dbReference type="ARBA" id="ARBA00023002"/>
    </source>
</evidence>
<feature type="domain" description="FAD-binding PCMH-type" evidence="6">
    <location>
        <begin position="34"/>
        <end position="205"/>
    </location>
</feature>
<dbReference type="InterPro" id="IPR050416">
    <property type="entry name" value="FAD-linked_Oxidoreductase"/>
</dbReference>
<gene>
    <name evidence="7" type="ORF">SLS60_010008</name>
</gene>
<evidence type="ECO:0000256" key="2">
    <source>
        <dbReference type="ARBA" id="ARBA00005466"/>
    </source>
</evidence>